<dbReference type="InterPro" id="IPR016167">
    <property type="entry name" value="FAD-bd_PCMH_sub1"/>
</dbReference>
<sequence length="428" mass="44371">MDTLAIMGDSLTSGTEYEAARTIWNGAVTSRPLAVLRCATVADVQAGIRSAQDKGIALSVRGGGHDWAGRALADGGLTLDLSPMRQVSVDPATAVATVAGGATAADAAAAAQRAGLVAVTGTAGSVGMAGLTLGGGYGPLSGRFGLAADNLLSADVVLADGTLVTADEEHDPELLWALRGGGGNFGVVTTMRIQLHAVPAILAGMIMFPFDVLPELEESLLRSPDELTVQAGFVTAPTGEPVLFAAPTWCGDPETGSKVLRRLTELGEPLAAQVGPTTMTEQLAQIDAMFPAGRHVEIGSRTVTALDRTVQEVLLDAARARTSPLSAISLHSLHGAAARVPADATAFRNRTPHLMVETIAVWEPGDPAEDQHRAWVRGTDRLPGGYPNLLGPGDVERTAAVFGPNADRLRAAKKRYDPDLVFHAPGRL</sequence>
<keyword evidence="4" id="KW-0274">FAD</keyword>
<dbReference type="Proteomes" id="UP000199385">
    <property type="component" value="Chromosome I"/>
</dbReference>
<dbReference type="GO" id="GO:0071949">
    <property type="term" value="F:FAD binding"/>
    <property type="evidence" value="ECO:0007669"/>
    <property type="project" value="InterPro"/>
</dbReference>
<protein>
    <submittedName>
        <fullName evidence="7">FAD/FMN-containing dehydrogenase</fullName>
    </submittedName>
</protein>
<dbReference type="Pfam" id="PF08031">
    <property type="entry name" value="BBE"/>
    <property type="match status" value="1"/>
</dbReference>
<evidence type="ECO:0000256" key="2">
    <source>
        <dbReference type="ARBA" id="ARBA00005466"/>
    </source>
</evidence>
<gene>
    <name evidence="7" type="ORF">GA0070611_1371</name>
</gene>
<name>A0A1A8Z9V5_9ACTN</name>
<feature type="domain" description="FAD-binding PCMH-type" evidence="6">
    <location>
        <begin position="28"/>
        <end position="198"/>
    </location>
</feature>
<dbReference type="Gene3D" id="3.30.43.10">
    <property type="entry name" value="Uridine Diphospho-n-acetylenolpyruvylglucosamine Reductase, domain 2"/>
    <property type="match status" value="1"/>
</dbReference>
<dbReference type="InterPro" id="IPR016166">
    <property type="entry name" value="FAD-bd_PCMH"/>
</dbReference>
<evidence type="ECO:0000259" key="6">
    <source>
        <dbReference type="PROSITE" id="PS51387"/>
    </source>
</evidence>
<dbReference type="InterPro" id="IPR016169">
    <property type="entry name" value="FAD-bd_PCMH_sub2"/>
</dbReference>
<dbReference type="Gene3D" id="3.40.462.20">
    <property type="match status" value="1"/>
</dbReference>
<dbReference type="STRING" id="261654.GA0070611_1371"/>
<dbReference type="PANTHER" id="PTHR42973">
    <property type="entry name" value="BINDING OXIDOREDUCTASE, PUTATIVE (AFU_ORTHOLOGUE AFUA_1G17690)-RELATED"/>
    <property type="match status" value="1"/>
</dbReference>
<dbReference type="PANTHER" id="PTHR42973:SF39">
    <property type="entry name" value="FAD-BINDING PCMH-TYPE DOMAIN-CONTAINING PROTEIN"/>
    <property type="match status" value="1"/>
</dbReference>
<dbReference type="SUPFAM" id="SSF56176">
    <property type="entry name" value="FAD-binding/transporter-associated domain-like"/>
    <property type="match status" value="1"/>
</dbReference>
<dbReference type="InterPro" id="IPR050416">
    <property type="entry name" value="FAD-linked_Oxidoreductase"/>
</dbReference>
<dbReference type="Gene3D" id="3.30.465.10">
    <property type="match status" value="1"/>
</dbReference>
<proteinExistence type="inferred from homology"/>
<evidence type="ECO:0000256" key="1">
    <source>
        <dbReference type="ARBA" id="ARBA00001974"/>
    </source>
</evidence>
<dbReference type="GO" id="GO:0016491">
    <property type="term" value="F:oxidoreductase activity"/>
    <property type="evidence" value="ECO:0007669"/>
    <property type="project" value="UniProtKB-KW"/>
</dbReference>
<evidence type="ECO:0000313" key="8">
    <source>
        <dbReference type="Proteomes" id="UP000199385"/>
    </source>
</evidence>
<dbReference type="PROSITE" id="PS00862">
    <property type="entry name" value="OX2_COVAL_FAD"/>
    <property type="match status" value="1"/>
</dbReference>
<evidence type="ECO:0000256" key="3">
    <source>
        <dbReference type="ARBA" id="ARBA00022630"/>
    </source>
</evidence>
<comment type="cofactor">
    <cofactor evidence="1">
        <name>FAD</name>
        <dbReference type="ChEBI" id="CHEBI:57692"/>
    </cofactor>
</comment>
<dbReference type="InterPro" id="IPR036318">
    <property type="entry name" value="FAD-bd_PCMH-like_sf"/>
</dbReference>
<dbReference type="InterPro" id="IPR012951">
    <property type="entry name" value="BBE"/>
</dbReference>
<dbReference type="Pfam" id="PF01565">
    <property type="entry name" value="FAD_binding_4"/>
    <property type="match status" value="1"/>
</dbReference>
<evidence type="ECO:0000256" key="4">
    <source>
        <dbReference type="ARBA" id="ARBA00022827"/>
    </source>
</evidence>
<dbReference type="PATRIC" id="fig|261654.4.peg.1396"/>
<dbReference type="EMBL" id="LT594323">
    <property type="protein sequence ID" value="SBT40747.1"/>
    <property type="molecule type" value="Genomic_DNA"/>
</dbReference>
<keyword evidence="8" id="KW-1185">Reference proteome</keyword>
<evidence type="ECO:0000256" key="5">
    <source>
        <dbReference type="ARBA" id="ARBA00023002"/>
    </source>
</evidence>
<organism evidence="7 8">
    <name type="scientific">Micromonospora auratinigra</name>
    <dbReference type="NCBI Taxonomy" id="261654"/>
    <lineage>
        <taxon>Bacteria</taxon>
        <taxon>Bacillati</taxon>
        <taxon>Actinomycetota</taxon>
        <taxon>Actinomycetes</taxon>
        <taxon>Micromonosporales</taxon>
        <taxon>Micromonosporaceae</taxon>
        <taxon>Micromonospora</taxon>
    </lineage>
</organism>
<dbReference type="AlphaFoldDB" id="A0A1A8Z9V5"/>
<keyword evidence="5" id="KW-0560">Oxidoreductase</keyword>
<comment type="similarity">
    <text evidence="2">Belongs to the oxygen-dependent FAD-linked oxidoreductase family.</text>
</comment>
<accession>A0A1A8Z9V5</accession>
<dbReference type="PROSITE" id="PS51387">
    <property type="entry name" value="FAD_PCMH"/>
    <property type="match status" value="1"/>
</dbReference>
<evidence type="ECO:0000313" key="7">
    <source>
        <dbReference type="EMBL" id="SBT40747.1"/>
    </source>
</evidence>
<keyword evidence="3" id="KW-0285">Flavoprotein</keyword>
<dbReference type="InterPro" id="IPR006093">
    <property type="entry name" value="Oxy_OxRdtase_FAD_BS"/>
</dbReference>
<dbReference type="InterPro" id="IPR006094">
    <property type="entry name" value="Oxid_FAD_bind_N"/>
</dbReference>
<reference evidence="8" key="1">
    <citation type="submission" date="2016-06" db="EMBL/GenBank/DDBJ databases">
        <authorList>
            <person name="Varghese N."/>
            <person name="Submissions Spin"/>
        </authorList>
    </citation>
    <scope>NUCLEOTIDE SEQUENCE [LARGE SCALE GENOMIC DNA]</scope>
    <source>
        <strain evidence="8">DSM 44815</strain>
    </source>
</reference>